<dbReference type="EMBL" id="JANAWD010001240">
    <property type="protein sequence ID" value="KAJ3473835.1"/>
    <property type="molecule type" value="Genomic_DNA"/>
</dbReference>
<feature type="region of interest" description="Disordered" evidence="1">
    <location>
        <begin position="44"/>
        <end position="78"/>
    </location>
</feature>
<evidence type="ECO:0000256" key="1">
    <source>
        <dbReference type="SAM" id="MobiDB-lite"/>
    </source>
</evidence>
<sequence>MRSVLCIVLSVFLFLLPVSAYPGYGQDIDARADEVVDYHWPKPSGTHHWKREPYPSPKPGHPHEYKKRAEQETVVTPPHDGDFSRDLCPYGMTACPINAVQGHTCSKPTSLLDWIREGFECTDVQVDLNSCGGCGSVDRRCVLRPSYP</sequence>
<dbReference type="PANTHER" id="PTHR35192:SF2">
    <property type="entry name" value="APPLE DOMAIN-CONTAINING PROTEIN"/>
    <property type="match status" value="1"/>
</dbReference>
<reference evidence="3" key="1">
    <citation type="submission" date="2022-07" db="EMBL/GenBank/DDBJ databases">
        <title>Genome Sequence of Physisporinus lineatus.</title>
        <authorList>
            <person name="Buettner E."/>
        </authorList>
    </citation>
    <scope>NUCLEOTIDE SEQUENCE</scope>
    <source>
        <strain evidence="3">VT162</strain>
    </source>
</reference>
<feature type="compositionally biased region" description="Basic and acidic residues" evidence="1">
    <location>
        <begin position="61"/>
        <end position="71"/>
    </location>
</feature>
<dbReference type="Proteomes" id="UP001212997">
    <property type="component" value="Unassembled WGS sequence"/>
</dbReference>
<dbReference type="AlphaFoldDB" id="A0AAD5UP75"/>
<evidence type="ECO:0000256" key="2">
    <source>
        <dbReference type="SAM" id="SignalP"/>
    </source>
</evidence>
<gene>
    <name evidence="3" type="ORF">NLI96_g12799</name>
</gene>
<evidence type="ECO:0000313" key="4">
    <source>
        <dbReference type="Proteomes" id="UP001212997"/>
    </source>
</evidence>
<comment type="caution">
    <text evidence="3">The sequence shown here is derived from an EMBL/GenBank/DDBJ whole genome shotgun (WGS) entry which is preliminary data.</text>
</comment>
<dbReference type="InterPro" id="IPR038955">
    <property type="entry name" value="PriA/CPL1_fungi"/>
</dbReference>
<organism evidence="3 4">
    <name type="scientific">Meripilus lineatus</name>
    <dbReference type="NCBI Taxonomy" id="2056292"/>
    <lineage>
        <taxon>Eukaryota</taxon>
        <taxon>Fungi</taxon>
        <taxon>Dikarya</taxon>
        <taxon>Basidiomycota</taxon>
        <taxon>Agaricomycotina</taxon>
        <taxon>Agaricomycetes</taxon>
        <taxon>Polyporales</taxon>
        <taxon>Meripilaceae</taxon>
        <taxon>Meripilus</taxon>
    </lineage>
</organism>
<dbReference type="PANTHER" id="PTHR35192">
    <property type="entry name" value="PROTEIN, PUTATIVE-RELATED"/>
    <property type="match status" value="1"/>
</dbReference>
<proteinExistence type="predicted"/>
<keyword evidence="2" id="KW-0732">Signal</keyword>
<protein>
    <submittedName>
        <fullName evidence="3">Uncharacterized protein</fullName>
    </submittedName>
</protein>
<feature type="chain" id="PRO_5042230786" evidence="2">
    <location>
        <begin position="21"/>
        <end position="148"/>
    </location>
</feature>
<accession>A0AAD5UP75</accession>
<feature type="signal peptide" evidence="2">
    <location>
        <begin position="1"/>
        <end position="20"/>
    </location>
</feature>
<name>A0AAD5UP75_9APHY</name>
<evidence type="ECO:0000313" key="3">
    <source>
        <dbReference type="EMBL" id="KAJ3473835.1"/>
    </source>
</evidence>
<keyword evidence="4" id="KW-1185">Reference proteome</keyword>